<protein>
    <submittedName>
        <fullName evidence="1">Uncharacterized protein</fullName>
    </submittedName>
</protein>
<dbReference type="AlphaFoldDB" id="A0A654CR07"/>
<organism evidence="1 2">
    <name type="scientific">Sphingobacterium multivorum</name>
    <dbReference type="NCBI Taxonomy" id="28454"/>
    <lineage>
        <taxon>Bacteria</taxon>
        <taxon>Pseudomonadati</taxon>
        <taxon>Bacteroidota</taxon>
        <taxon>Sphingobacteriia</taxon>
        <taxon>Sphingobacteriales</taxon>
        <taxon>Sphingobacteriaceae</taxon>
        <taxon>Sphingobacterium</taxon>
    </lineage>
</organism>
<dbReference type="EMBL" id="CABWMV010000024">
    <property type="protein sequence ID" value="VXC95137.1"/>
    <property type="molecule type" value="Genomic_DNA"/>
</dbReference>
<name>A0A654CR07_SPHMU</name>
<dbReference type="Proteomes" id="UP000432350">
    <property type="component" value="Unassembled WGS sequence"/>
</dbReference>
<evidence type="ECO:0000313" key="1">
    <source>
        <dbReference type="EMBL" id="VXC95137.1"/>
    </source>
</evidence>
<gene>
    <name evidence="1" type="ORF">SPHINGO8BC_51095</name>
</gene>
<accession>A0A654CR07</accession>
<sequence length="91" mass="10233">MARAIAIKASPAAYLYVEKKSYMKTAGLDVHKDSIFCAVFNGKHYSDVEVFETFSTGIRQLGAYLKAAGVLRVAMESTSDRYRREKYAECH</sequence>
<reference evidence="1 2" key="1">
    <citation type="submission" date="2019-10" db="EMBL/GenBank/DDBJ databases">
        <authorList>
            <person name="Karimi E."/>
        </authorList>
    </citation>
    <scope>NUCLEOTIDE SEQUENCE [LARGE SCALE GENOMIC DNA]</scope>
    <source>
        <strain evidence="1">Sphingobacterium sp. 8BC</strain>
    </source>
</reference>
<proteinExistence type="predicted"/>
<evidence type="ECO:0000313" key="2">
    <source>
        <dbReference type="Proteomes" id="UP000432350"/>
    </source>
</evidence>